<dbReference type="STRING" id="449447.MAE_20620"/>
<dbReference type="EnsemblBacteria" id="BAG01884">
    <property type="protein sequence ID" value="BAG01884"/>
    <property type="gene ID" value="MAE_20620"/>
</dbReference>
<accession>B0JXQ7</accession>
<dbReference type="eggNOG" id="ENOG502Z9PT">
    <property type="taxonomic scope" value="Bacteria"/>
</dbReference>
<dbReference type="EMBL" id="AP009552">
    <property type="protein sequence ID" value="BAG01884.1"/>
    <property type="molecule type" value="Genomic_DNA"/>
</dbReference>
<name>B0JXQ7_MICAN</name>
<dbReference type="KEGG" id="mar:MAE_20620"/>
<organism evidence="1 2">
    <name type="scientific">Microcystis aeruginosa (strain NIES-843 / IAM M-2473)</name>
    <dbReference type="NCBI Taxonomy" id="449447"/>
    <lineage>
        <taxon>Bacteria</taxon>
        <taxon>Bacillati</taxon>
        <taxon>Cyanobacteriota</taxon>
        <taxon>Cyanophyceae</taxon>
        <taxon>Oscillatoriophycideae</taxon>
        <taxon>Chroococcales</taxon>
        <taxon>Microcystaceae</taxon>
        <taxon>Microcystis</taxon>
    </lineage>
</organism>
<protein>
    <submittedName>
        <fullName evidence="1">Uncharacterized protein</fullName>
    </submittedName>
</protein>
<dbReference type="PaxDb" id="449447-MAE_20620"/>
<dbReference type="HOGENOM" id="CLU_2106135_0_0_3"/>
<dbReference type="Proteomes" id="UP000001510">
    <property type="component" value="Chromosome"/>
</dbReference>
<evidence type="ECO:0000313" key="2">
    <source>
        <dbReference type="Proteomes" id="UP000001510"/>
    </source>
</evidence>
<proteinExistence type="predicted"/>
<sequence length="115" mass="13532">MSLRETELLEHCQFILANRQIRNKFVILCEGEIKKTAGRLSPQSYRAMEDFPDANFYKACVPRDWRQQIPTFFNCGDRNDVLNTYFNLLRLHEDNPEASYLNPQQLFAIVDLGLF</sequence>
<evidence type="ECO:0000313" key="1">
    <source>
        <dbReference type="EMBL" id="BAG01884.1"/>
    </source>
</evidence>
<keyword evidence="2" id="KW-1185">Reference proteome</keyword>
<reference evidence="1 2" key="1">
    <citation type="journal article" date="2007" name="DNA Res.">
        <title>Complete genomic structure of the bloom-forming toxic cyanobacterium Microcystis aeruginosa NIES-843.</title>
        <authorList>
            <person name="Kaneko T."/>
            <person name="Nakajima N."/>
            <person name="Okamoto S."/>
            <person name="Suzuki I."/>
            <person name="Tanabe Y."/>
            <person name="Tamaoki M."/>
            <person name="Nakamura Y."/>
            <person name="Kasai F."/>
            <person name="Watanabe A."/>
            <person name="Kawashima K."/>
            <person name="Kishida Y."/>
            <person name="Ono A."/>
            <person name="Shimizu Y."/>
            <person name="Takahashi C."/>
            <person name="Minami C."/>
            <person name="Fujishiro T."/>
            <person name="Kohara M."/>
            <person name="Katoh M."/>
            <person name="Nakazaki N."/>
            <person name="Nakayama S."/>
            <person name="Yamada M."/>
            <person name="Tabata S."/>
            <person name="Watanabe M.M."/>
        </authorList>
    </citation>
    <scope>NUCLEOTIDE SEQUENCE [LARGE SCALE GENOMIC DNA]</scope>
    <source>
        <strain evidence="2">NIES-843 / IAM M-247</strain>
    </source>
</reference>
<gene>
    <name evidence="1" type="ordered locus">MAE_20620</name>
</gene>
<dbReference type="AlphaFoldDB" id="B0JXQ7"/>
<dbReference type="RefSeq" id="WP_012265304.1">
    <property type="nucleotide sequence ID" value="NC_010296.1"/>
</dbReference>